<keyword evidence="14" id="KW-1185">Reference proteome</keyword>
<dbReference type="InterPro" id="IPR036318">
    <property type="entry name" value="FAD-bd_PCMH-like_sf"/>
</dbReference>
<keyword evidence="7 9" id="KW-0472">Membrane</keyword>
<gene>
    <name evidence="13" type="ORF">SAMN02982922_3893</name>
</gene>
<organism evidence="13 14">
    <name type="scientific">Mesorhizobium australicum</name>
    <dbReference type="NCBI Taxonomy" id="536018"/>
    <lineage>
        <taxon>Bacteria</taxon>
        <taxon>Pseudomonadati</taxon>
        <taxon>Pseudomonadota</taxon>
        <taxon>Alphaproteobacteria</taxon>
        <taxon>Hyphomicrobiales</taxon>
        <taxon>Phyllobacteriaceae</taxon>
        <taxon>Mesorhizobium</taxon>
    </lineage>
</organism>
<dbReference type="OrthoDB" id="9805314at2"/>
<evidence type="ECO:0000256" key="10">
    <source>
        <dbReference type="SAM" id="Phobius"/>
    </source>
</evidence>
<evidence type="ECO:0000259" key="11">
    <source>
        <dbReference type="PROSITE" id="PS51371"/>
    </source>
</evidence>
<evidence type="ECO:0000256" key="2">
    <source>
        <dbReference type="ARBA" id="ARBA00006446"/>
    </source>
</evidence>
<evidence type="ECO:0000256" key="4">
    <source>
        <dbReference type="ARBA" id="ARBA00022737"/>
    </source>
</evidence>
<dbReference type="Proteomes" id="UP000193083">
    <property type="component" value="Unassembled WGS sequence"/>
</dbReference>
<evidence type="ECO:0000256" key="6">
    <source>
        <dbReference type="ARBA" id="ARBA00023122"/>
    </source>
</evidence>
<dbReference type="Pfam" id="PF03471">
    <property type="entry name" value="CorC_HlyC"/>
    <property type="match status" value="1"/>
</dbReference>
<keyword evidence="3 9" id="KW-0812">Transmembrane</keyword>
<dbReference type="EMBL" id="FXBL01000004">
    <property type="protein sequence ID" value="SMH49272.1"/>
    <property type="molecule type" value="Genomic_DNA"/>
</dbReference>
<dbReference type="PROSITE" id="PS51846">
    <property type="entry name" value="CNNM"/>
    <property type="match status" value="1"/>
</dbReference>
<reference evidence="13 14" key="1">
    <citation type="submission" date="2017-04" db="EMBL/GenBank/DDBJ databases">
        <authorList>
            <person name="Afonso C.L."/>
            <person name="Miller P.J."/>
            <person name="Scott M.A."/>
            <person name="Spackman E."/>
            <person name="Goraichik I."/>
            <person name="Dimitrov K.M."/>
            <person name="Suarez D.L."/>
            <person name="Swayne D.E."/>
        </authorList>
    </citation>
    <scope>NUCLEOTIDE SEQUENCE [LARGE SCALE GENOMIC DNA]</scope>
    <source>
        <strain evidence="13 14">B5P</strain>
    </source>
</reference>
<dbReference type="InterPro" id="IPR002550">
    <property type="entry name" value="CNNM"/>
</dbReference>
<evidence type="ECO:0000256" key="9">
    <source>
        <dbReference type="PROSITE-ProRule" id="PRU01193"/>
    </source>
</evidence>
<proteinExistence type="inferred from homology"/>
<name>A0A1X7PDQ9_9HYPH</name>
<dbReference type="PANTHER" id="PTHR22777:SF17">
    <property type="entry name" value="UPF0053 PROTEIN SLL0260"/>
    <property type="match status" value="1"/>
</dbReference>
<feature type="transmembrane region" description="Helical" evidence="10">
    <location>
        <begin position="98"/>
        <end position="122"/>
    </location>
</feature>
<evidence type="ECO:0000256" key="3">
    <source>
        <dbReference type="ARBA" id="ARBA00022692"/>
    </source>
</evidence>
<dbReference type="PROSITE" id="PS51371">
    <property type="entry name" value="CBS"/>
    <property type="match status" value="2"/>
</dbReference>
<dbReference type="AlphaFoldDB" id="A0A1X7PDQ9"/>
<keyword evidence="4" id="KW-0677">Repeat</keyword>
<dbReference type="GO" id="GO:0050660">
    <property type="term" value="F:flavin adenine dinucleotide binding"/>
    <property type="evidence" value="ECO:0007669"/>
    <property type="project" value="InterPro"/>
</dbReference>
<protein>
    <submittedName>
        <fullName evidence="13">Putative hemolysin</fullName>
    </submittedName>
</protein>
<dbReference type="FunFam" id="3.10.580.10:FF:000002">
    <property type="entry name" value="Magnesium/cobalt efflux protein CorC"/>
    <property type="match status" value="1"/>
</dbReference>
<evidence type="ECO:0000256" key="5">
    <source>
        <dbReference type="ARBA" id="ARBA00022989"/>
    </source>
</evidence>
<dbReference type="Gene3D" id="3.30.465.10">
    <property type="match status" value="1"/>
</dbReference>
<dbReference type="SUPFAM" id="SSF56176">
    <property type="entry name" value="FAD-binding/transporter-associated domain-like"/>
    <property type="match status" value="1"/>
</dbReference>
<dbReference type="InterPro" id="IPR005170">
    <property type="entry name" value="Transptr-assoc_dom"/>
</dbReference>
<sequence length="436" mass="46818">MLYVELLLVLVLTLLNGLLAMSELAVVSSRPARLKGMADRGVSGARRALTLAADPGKFLSSVQIGITLVGILSGAISGATLGDRLSEWLITQGVPARWAYVAGVGLVVTGITYLSLIVGELVPKQLALKNPERIASAVAPLMSFIATVAAPVVWVLDKSGKLVLTLLGQASESEQRVTDEEIRTIVAEAESAGVLEPGEREMIAGVMRLGDRPVRQVMTPRFEVDEIDLSDSPSEIIAKMKESQHSRFPVHEGNPDEVIGILWVKDVLDAGRSLKTADLRALVREAAIIPETMDALDVVEVLKKSAVHMGLVHDEYGHFQGVVTSSDILEAIVGSFATDEGAPEPAIVKRDDGSLLVAGWMQADEFAEELGLVIPENRGYDTVAGFLIESFGRLPAVGDHVLVQNWKFEVMDLDGRRIDKVLACRPPVTARGKKTA</sequence>
<dbReference type="InterPro" id="IPR046342">
    <property type="entry name" value="CBS_dom_sf"/>
</dbReference>
<evidence type="ECO:0000313" key="14">
    <source>
        <dbReference type="Proteomes" id="UP000193083"/>
    </source>
</evidence>
<dbReference type="Gene3D" id="3.10.580.10">
    <property type="entry name" value="CBS-domain"/>
    <property type="match status" value="1"/>
</dbReference>
<evidence type="ECO:0000256" key="7">
    <source>
        <dbReference type="ARBA" id="ARBA00023136"/>
    </source>
</evidence>
<comment type="subcellular location">
    <subcellularLocation>
        <location evidence="1">Membrane</location>
        <topology evidence="1">Multi-pass membrane protein</topology>
    </subcellularLocation>
</comment>
<feature type="domain" description="CNNM transmembrane" evidence="12">
    <location>
        <begin position="1"/>
        <end position="199"/>
    </location>
</feature>
<feature type="transmembrane region" description="Helical" evidence="10">
    <location>
        <begin position="6"/>
        <end position="27"/>
    </location>
</feature>
<dbReference type="SUPFAM" id="SSF54631">
    <property type="entry name" value="CBS-domain pair"/>
    <property type="match status" value="1"/>
</dbReference>
<keyword evidence="5 9" id="KW-1133">Transmembrane helix</keyword>
<accession>A0A1X7PDQ9</accession>
<evidence type="ECO:0000259" key="12">
    <source>
        <dbReference type="PROSITE" id="PS51846"/>
    </source>
</evidence>
<dbReference type="InterPro" id="IPR000644">
    <property type="entry name" value="CBS_dom"/>
</dbReference>
<dbReference type="Pfam" id="PF01595">
    <property type="entry name" value="CNNM"/>
    <property type="match status" value="1"/>
</dbReference>
<feature type="domain" description="CBS" evidence="11">
    <location>
        <begin position="282"/>
        <end position="340"/>
    </location>
</feature>
<dbReference type="SMART" id="SM00116">
    <property type="entry name" value="CBS"/>
    <property type="match status" value="2"/>
</dbReference>
<evidence type="ECO:0000313" key="13">
    <source>
        <dbReference type="EMBL" id="SMH49272.1"/>
    </source>
</evidence>
<dbReference type="PANTHER" id="PTHR22777">
    <property type="entry name" value="HEMOLYSIN-RELATED"/>
    <property type="match status" value="1"/>
</dbReference>
<dbReference type="SMART" id="SM01091">
    <property type="entry name" value="CorC_HlyC"/>
    <property type="match status" value="1"/>
</dbReference>
<feature type="transmembrane region" description="Helical" evidence="10">
    <location>
        <begin position="134"/>
        <end position="156"/>
    </location>
</feature>
<comment type="similarity">
    <text evidence="2">Belongs to the UPF0053 family. Hemolysin C subfamily.</text>
</comment>
<evidence type="ECO:0000256" key="1">
    <source>
        <dbReference type="ARBA" id="ARBA00004141"/>
    </source>
</evidence>
<dbReference type="GO" id="GO:0005886">
    <property type="term" value="C:plasma membrane"/>
    <property type="evidence" value="ECO:0007669"/>
    <property type="project" value="TreeGrafter"/>
</dbReference>
<keyword evidence="6 8" id="KW-0129">CBS domain</keyword>
<dbReference type="InterPro" id="IPR016169">
    <property type="entry name" value="FAD-bd_PCMH_sub2"/>
</dbReference>
<dbReference type="CDD" id="cd04590">
    <property type="entry name" value="CBS_pair_CorC_HlyC_assoc"/>
    <property type="match status" value="1"/>
</dbReference>
<dbReference type="InterPro" id="IPR044751">
    <property type="entry name" value="Ion_transp-like_CBS"/>
</dbReference>
<dbReference type="Pfam" id="PF00571">
    <property type="entry name" value="CBS"/>
    <property type="match status" value="2"/>
</dbReference>
<evidence type="ECO:0000256" key="8">
    <source>
        <dbReference type="PROSITE-ProRule" id="PRU00703"/>
    </source>
</evidence>
<feature type="transmembrane region" description="Helical" evidence="10">
    <location>
        <begin position="58"/>
        <end position="78"/>
    </location>
</feature>
<feature type="domain" description="CBS" evidence="11">
    <location>
        <begin position="218"/>
        <end position="279"/>
    </location>
</feature>
<dbReference type="RefSeq" id="WP_085465651.1">
    <property type="nucleotide sequence ID" value="NZ_FXBL01000004.1"/>
</dbReference>